<organism evidence="7 8">
    <name type="scientific">Tilletiaria anomala (strain ATCC 24038 / CBS 436.72 / UBC 951)</name>
    <dbReference type="NCBI Taxonomy" id="1037660"/>
    <lineage>
        <taxon>Eukaryota</taxon>
        <taxon>Fungi</taxon>
        <taxon>Dikarya</taxon>
        <taxon>Basidiomycota</taxon>
        <taxon>Ustilaginomycotina</taxon>
        <taxon>Exobasidiomycetes</taxon>
        <taxon>Georgefischeriales</taxon>
        <taxon>Tilletiariaceae</taxon>
        <taxon>Tilletiaria</taxon>
    </lineage>
</organism>
<dbReference type="GO" id="GO:0046872">
    <property type="term" value="F:metal ion binding"/>
    <property type="evidence" value="ECO:0007669"/>
    <property type="project" value="UniProtKB-KW"/>
</dbReference>
<dbReference type="Proteomes" id="UP000027361">
    <property type="component" value="Unassembled WGS sequence"/>
</dbReference>
<feature type="binding site" evidence="4">
    <location>
        <position position="70"/>
    </location>
    <ligand>
        <name>GTP</name>
        <dbReference type="ChEBI" id="CHEBI:37565"/>
    </ligand>
</feature>
<comment type="similarity">
    <text evidence="1 6">Belongs to the small GTPase superfamily. Arf family.</text>
</comment>
<dbReference type="AlphaFoldDB" id="A0A066WA45"/>
<comment type="caution">
    <text evidence="7">The sequence shown here is derived from an EMBL/GenBank/DDBJ whole genome shotgun (WGS) entry which is preliminary data.</text>
</comment>
<accession>A0A066WA45</accession>
<evidence type="ECO:0000256" key="4">
    <source>
        <dbReference type="PIRSR" id="PIRSR606689-1"/>
    </source>
</evidence>
<keyword evidence="8" id="KW-1185">Reference proteome</keyword>
<dbReference type="HOGENOM" id="CLU_040729_9_3_1"/>
<gene>
    <name evidence="7" type="ORF">K437DRAFT_254990</name>
</gene>
<dbReference type="Gene3D" id="3.40.50.300">
    <property type="entry name" value="P-loop containing nucleotide triphosphate hydrolases"/>
    <property type="match status" value="1"/>
</dbReference>
<dbReference type="NCBIfam" id="TIGR00231">
    <property type="entry name" value="small_GTP"/>
    <property type="match status" value="1"/>
</dbReference>
<evidence type="ECO:0000256" key="3">
    <source>
        <dbReference type="ARBA" id="ARBA00023134"/>
    </source>
</evidence>
<dbReference type="EMBL" id="JMSN01000018">
    <property type="protein sequence ID" value="KDN50822.1"/>
    <property type="molecule type" value="Genomic_DNA"/>
</dbReference>
<keyword evidence="5" id="KW-0460">Magnesium</keyword>
<evidence type="ECO:0000256" key="6">
    <source>
        <dbReference type="RuleBase" id="RU003925"/>
    </source>
</evidence>
<keyword evidence="5" id="KW-0479">Metal-binding</keyword>
<dbReference type="InterPro" id="IPR027417">
    <property type="entry name" value="P-loop_NTPase"/>
</dbReference>
<dbReference type="GO" id="GO:0005525">
    <property type="term" value="F:GTP binding"/>
    <property type="evidence" value="ECO:0007669"/>
    <property type="project" value="UniProtKB-KW"/>
</dbReference>
<sequence>MGMAFSSLWNSLFGQKELKICILGLDNAGKTTLTYRMKLGSVIASAPTIGSTVEEFEYKNLKFILFDVGGQTSLRASWSTYLASTNAVIFVIDSTDRARTQLARQELHRVAADEQVSKAPILVFANKQDVMGSMTPAEVSDSLALTTLPVSWHIQGCSALTGKGINDGLDWLAGKLGASS</sequence>
<evidence type="ECO:0000256" key="1">
    <source>
        <dbReference type="ARBA" id="ARBA00010290"/>
    </source>
</evidence>
<protein>
    <submittedName>
        <fullName evidence="7">Putative ARL1-ADP-ribosylation factor</fullName>
    </submittedName>
</protein>
<dbReference type="GO" id="GO:0003924">
    <property type="term" value="F:GTPase activity"/>
    <property type="evidence" value="ECO:0007669"/>
    <property type="project" value="InterPro"/>
</dbReference>
<dbReference type="SMART" id="SM00178">
    <property type="entry name" value="SAR"/>
    <property type="match status" value="1"/>
</dbReference>
<dbReference type="SMART" id="SM00177">
    <property type="entry name" value="ARF"/>
    <property type="match status" value="1"/>
</dbReference>
<feature type="binding site" evidence="5">
    <location>
        <position position="31"/>
    </location>
    <ligand>
        <name>Mg(2+)</name>
        <dbReference type="ChEBI" id="CHEBI:18420"/>
    </ligand>
</feature>
<dbReference type="SUPFAM" id="SSF52540">
    <property type="entry name" value="P-loop containing nucleoside triphosphate hydrolases"/>
    <property type="match status" value="1"/>
</dbReference>
<dbReference type="InterPro" id="IPR024156">
    <property type="entry name" value="Small_GTPase_ARF"/>
</dbReference>
<evidence type="ECO:0000313" key="8">
    <source>
        <dbReference type="Proteomes" id="UP000027361"/>
    </source>
</evidence>
<dbReference type="PANTHER" id="PTHR11711">
    <property type="entry name" value="ADP RIBOSYLATION FACTOR-RELATED"/>
    <property type="match status" value="1"/>
</dbReference>
<feature type="binding site" evidence="4">
    <location>
        <begin position="24"/>
        <end position="31"/>
    </location>
    <ligand>
        <name>GTP</name>
        <dbReference type="ChEBI" id="CHEBI:37565"/>
    </ligand>
</feature>
<dbReference type="Pfam" id="PF00025">
    <property type="entry name" value="Arf"/>
    <property type="match status" value="1"/>
</dbReference>
<dbReference type="InterPro" id="IPR006689">
    <property type="entry name" value="Small_GTPase_ARF/SAR"/>
</dbReference>
<dbReference type="GeneID" id="25264039"/>
<keyword evidence="2 4" id="KW-0547">Nucleotide-binding</keyword>
<name>A0A066WA45_TILAU</name>
<evidence type="ECO:0000256" key="2">
    <source>
        <dbReference type="ARBA" id="ARBA00022741"/>
    </source>
</evidence>
<dbReference type="PROSITE" id="PS51417">
    <property type="entry name" value="ARF"/>
    <property type="match status" value="1"/>
</dbReference>
<dbReference type="OrthoDB" id="2011769at2759"/>
<dbReference type="STRING" id="1037660.A0A066WA45"/>
<dbReference type="FunFam" id="3.40.50.300:FF:001166">
    <property type="entry name" value="ADP-ribosylation factor D"/>
    <property type="match status" value="1"/>
</dbReference>
<reference evidence="7 8" key="1">
    <citation type="submission" date="2014-05" db="EMBL/GenBank/DDBJ databases">
        <title>Draft genome sequence of a rare smut relative, Tilletiaria anomala UBC 951.</title>
        <authorList>
            <consortium name="DOE Joint Genome Institute"/>
            <person name="Toome M."/>
            <person name="Kuo A."/>
            <person name="Henrissat B."/>
            <person name="Lipzen A."/>
            <person name="Tritt A."/>
            <person name="Yoshinaga Y."/>
            <person name="Zane M."/>
            <person name="Barry K."/>
            <person name="Grigoriev I.V."/>
            <person name="Spatafora J.W."/>
            <person name="Aimea M.C."/>
        </authorList>
    </citation>
    <scope>NUCLEOTIDE SEQUENCE [LARGE SCALE GENOMIC DNA]</scope>
    <source>
        <strain evidence="7 8">UBC 951</strain>
    </source>
</reference>
<evidence type="ECO:0000256" key="5">
    <source>
        <dbReference type="PIRSR" id="PIRSR606689-2"/>
    </source>
</evidence>
<feature type="binding site" evidence="5">
    <location>
        <position position="48"/>
    </location>
    <ligand>
        <name>Mg(2+)</name>
        <dbReference type="ChEBI" id="CHEBI:18420"/>
    </ligand>
</feature>
<dbReference type="InParanoid" id="A0A066WA45"/>
<dbReference type="RefSeq" id="XP_013244574.1">
    <property type="nucleotide sequence ID" value="XM_013389120.1"/>
</dbReference>
<proteinExistence type="inferred from homology"/>
<keyword evidence="3 4" id="KW-0342">GTP-binding</keyword>
<dbReference type="OMA" id="FTCWDLG"/>
<feature type="binding site" evidence="4">
    <location>
        <begin position="126"/>
        <end position="129"/>
    </location>
    <ligand>
        <name>GTP</name>
        <dbReference type="ChEBI" id="CHEBI:37565"/>
    </ligand>
</feature>
<dbReference type="InterPro" id="IPR005225">
    <property type="entry name" value="Small_GTP-bd"/>
</dbReference>
<evidence type="ECO:0000313" key="7">
    <source>
        <dbReference type="EMBL" id="KDN50822.1"/>
    </source>
</evidence>
<dbReference type="PRINTS" id="PR00328">
    <property type="entry name" value="SAR1GTPBP"/>
</dbReference>